<reference evidence="1" key="1">
    <citation type="submission" date="2022-01" db="EMBL/GenBank/DDBJ databases">
        <authorList>
            <person name="King R."/>
        </authorList>
    </citation>
    <scope>NUCLEOTIDE SEQUENCE</scope>
</reference>
<name>A0A9P0CVX6_9CUCU</name>
<gene>
    <name evidence="1" type="ORF">PSYICH_LOCUS6539</name>
</gene>
<dbReference type="OrthoDB" id="8300196at2759"/>
<dbReference type="AlphaFoldDB" id="A0A9P0CVX6"/>
<accession>A0A9P0CVX6</accession>
<keyword evidence="2" id="KW-1185">Reference proteome</keyword>
<dbReference type="EMBL" id="OV651814">
    <property type="protein sequence ID" value="CAH1106840.1"/>
    <property type="molecule type" value="Genomic_DNA"/>
</dbReference>
<dbReference type="Proteomes" id="UP001153636">
    <property type="component" value="Chromosome 2"/>
</dbReference>
<sequence>MFLKRFSKEQAIDTIAQYTETKFSKISFGTSEIQSLTKICQDIKIEINNIPKNTDFKNLKISDYKKNIPQNLYFLINLLVCNDSSGDTKETNVLNICQDIIFANSDGKKYTPKHIGLGLLVHQETRSKKLVETLHTCGHSISYTDTLRVRNSIAQEEINLYLQNDRVTIPRQLVPNRFVQFAADNIDILEETLDKAPTFHGTQMAAFQRGPILKVIPGNFEFLPYHVKPNIPQYFHSLEKSWFDKSKKKVQSEDNPSIIMENENLSYKQKYQTIAWCISRMNDAENEEMVIPQWSGFHKLIFKNNSNVTTYGYLPLLPHVSSEYDTVWTVIIRCRQIAEKLNNTHTVITFDQAIYYKAKELQWHNPEDTKDVIIRLGGFHITMNFIKAIGQFMSHSGLADVWIESGLYGQSTVDGILSGKKYNKAIRAHKLTYESLMRILIPLFTTWLIECKSPSIHSLNLIHLCTAEIRDHLKTKRDALPSFLKISSLTDELFTDFQKFMETQTATTKYWYTYLNLVEILLEFQFAERSGNWELHLNAFKKMLPFFFALDHINYSRWGTVYLLDMYKLRNTAPKVYEEFMDGNFVVKRLSGNFNQLSVDQALEHINKNSKDAGGIVGLTKNSSKLDEWFLSYNVVGMMIDEFRYSLNSFINVSSQNVECGNKRMKVDEQSVQKLLSEFLRFNVFSKSDDRLLVISTNEVASDTVQTSLLNVNKIGEQALRKFLEVVGTPDFYKPIKKNILQTLQRTGVKIAAVDKKKTFQKGQEFLQKILAAKEMGRNIEYEDIFKHELTTYPMSLAPTGILATPSNKSNLGNIIEKFTRSCKDLPSGNCGKTCHVFDGMALIQGLGKPTNAKSFGEYANILKAIVFKNKYNAERIDFVLDHYEDLSIKNCTREKRGHKNDAIERAIESSDTLLPQQWHLFIHSIANKMQLANFVGNQLYEYSLNFGVKFVTSGGFLDVLQYKANYDLETDLLIARHEEADTRIMLHILSAKMEGYTRCILDCKDTDVLLLLAHFKDILTPEIWIKVGTKETKRFIAIHELKMDNSMTKCLPAFHALTGCDTTSQFVGMGKKRCWKVFLSHHNLLSNVGISDNLEEEDFNKIVKFVMRFYSNNENIHCINNLRGILASSKPISKLPPTLDTLKQHCLRVHYQTKIWLDSTIPRPSLPEVSECGWKIDNGKLVPILSRESILPEDTSALNTCNCKKDCNGPQCSCKKKQICCIGSCNCMAQITCANKDLKNTKASQNILSESEENSESD</sequence>
<evidence type="ECO:0000313" key="2">
    <source>
        <dbReference type="Proteomes" id="UP001153636"/>
    </source>
</evidence>
<protein>
    <recommendedName>
        <fullName evidence="3">Tesmin/TSO1-like CXC domain-containing protein</fullName>
    </recommendedName>
</protein>
<evidence type="ECO:0008006" key="3">
    <source>
        <dbReference type="Google" id="ProtNLM"/>
    </source>
</evidence>
<dbReference type="PANTHER" id="PTHR47018:SF3">
    <property type="entry name" value="MYCBP-ASSOCIATED PROTEIN"/>
    <property type="match status" value="1"/>
</dbReference>
<evidence type="ECO:0000313" key="1">
    <source>
        <dbReference type="EMBL" id="CAH1106840.1"/>
    </source>
</evidence>
<organism evidence="1 2">
    <name type="scientific">Psylliodes chrysocephalus</name>
    <dbReference type="NCBI Taxonomy" id="3402493"/>
    <lineage>
        <taxon>Eukaryota</taxon>
        <taxon>Metazoa</taxon>
        <taxon>Ecdysozoa</taxon>
        <taxon>Arthropoda</taxon>
        <taxon>Hexapoda</taxon>
        <taxon>Insecta</taxon>
        <taxon>Pterygota</taxon>
        <taxon>Neoptera</taxon>
        <taxon>Endopterygota</taxon>
        <taxon>Coleoptera</taxon>
        <taxon>Polyphaga</taxon>
        <taxon>Cucujiformia</taxon>
        <taxon>Chrysomeloidea</taxon>
        <taxon>Chrysomelidae</taxon>
        <taxon>Galerucinae</taxon>
        <taxon>Alticini</taxon>
        <taxon>Psylliodes</taxon>
    </lineage>
</organism>
<proteinExistence type="predicted"/>
<dbReference type="PANTHER" id="PTHR47018">
    <property type="entry name" value="CXC DOMAIN-CONTAINING PROTEIN-RELATED"/>
    <property type="match status" value="1"/>
</dbReference>